<keyword evidence="2" id="KW-1185">Reference proteome</keyword>
<accession>A0ACB9M9N1</accession>
<dbReference type="Proteomes" id="UP001057402">
    <property type="component" value="Chromosome 10"/>
</dbReference>
<dbReference type="EMBL" id="CM042889">
    <property type="protein sequence ID" value="KAI4320922.1"/>
    <property type="molecule type" value="Genomic_DNA"/>
</dbReference>
<reference evidence="2" key="1">
    <citation type="journal article" date="2023" name="Front. Plant Sci.">
        <title>Chromosomal-level genome assembly of Melastoma candidum provides insights into trichome evolution.</title>
        <authorList>
            <person name="Zhong Y."/>
            <person name="Wu W."/>
            <person name="Sun C."/>
            <person name="Zou P."/>
            <person name="Liu Y."/>
            <person name="Dai S."/>
            <person name="Zhou R."/>
        </authorList>
    </citation>
    <scope>NUCLEOTIDE SEQUENCE [LARGE SCALE GENOMIC DNA]</scope>
</reference>
<gene>
    <name evidence="1" type="ORF">MLD38_034355</name>
</gene>
<sequence>MTWEAFASRVHSYQRHIMREPMDVRSGRDKFHENPSTCICEDSNAKAKKGMLTRKLGKGKNVPRKEEESIADDSNGGDDLEMTDPDDDGDEDNLMKDGKFNETLVEYEISKNEEPELEDMLSG</sequence>
<proteinExistence type="predicted"/>
<evidence type="ECO:0000313" key="2">
    <source>
        <dbReference type="Proteomes" id="UP001057402"/>
    </source>
</evidence>
<protein>
    <submittedName>
        <fullName evidence="1">Uncharacterized protein</fullName>
    </submittedName>
</protein>
<organism evidence="1 2">
    <name type="scientific">Melastoma candidum</name>
    <dbReference type="NCBI Taxonomy" id="119954"/>
    <lineage>
        <taxon>Eukaryota</taxon>
        <taxon>Viridiplantae</taxon>
        <taxon>Streptophyta</taxon>
        <taxon>Embryophyta</taxon>
        <taxon>Tracheophyta</taxon>
        <taxon>Spermatophyta</taxon>
        <taxon>Magnoliopsida</taxon>
        <taxon>eudicotyledons</taxon>
        <taxon>Gunneridae</taxon>
        <taxon>Pentapetalae</taxon>
        <taxon>rosids</taxon>
        <taxon>malvids</taxon>
        <taxon>Myrtales</taxon>
        <taxon>Melastomataceae</taxon>
        <taxon>Melastomatoideae</taxon>
        <taxon>Melastomateae</taxon>
        <taxon>Melastoma</taxon>
    </lineage>
</organism>
<comment type="caution">
    <text evidence="1">The sequence shown here is derived from an EMBL/GenBank/DDBJ whole genome shotgun (WGS) entry which is preliminary data.</text>
</comment>
<evidence type="ECO:0000313" key="1">
    <source>
        <dbReference type="EMBL" id="KAI4320922.1"/>
    </source>
</evidence>
<name>A0ACB9M9N1_9MYRT</name>